<feature type="domain" description="PIN" evidence="7">
    <location>
        <begin position="1"/>
        <end position="103"/>
    </location>
</feature>
<dbReference type="EMBL" id="JWHL01000006">
    <property type="protein sequence ID" value="MBR1368969.1"/>
    <property type="molecule type" value="Genomic_DNA"/>
</dbReference>
<dbReference type="Gene3D" id="3.40.50.1010">
    <property type="entry name" value="5'-nuclease"/>
    <property type="match status" value="1"/>
</dbReference>
<accession>A0A8J7W610</accession>
<keyword evidence="4" id="KW-0378">Hydrolase</keyword>
<dbReference type="CDD" id="cd18738">
    <property type="entry name" value="PIN_VapC4-5_FitB-like"/>
    <property type="match status" value="1"/>
</dbReference>
<evidence type="ECO:0000313" key="9">
    <source>
        <dbReference type="Proteomes" id="UP000730161"/>
    </source>
</evidence>
<proteinExistence type="inferred from homology"/>
<keyword evidence="9" id="KW-1185">Reference proteome</keyword>
<dbReference type="GO" id="GO:0046872">
    <property type="term" value="F:metal ion binding"/>
    <property type="evidence" value="ECO:0007669"/>
    <property type="project" value="UniProtKB-KW"/>
</dbReference>
<dbReference type="InterPro" id="IPR029060">
    <property type="entry name" value="PIN-like_dom_sf"/>
</dbReference>
<evidence type="ECO:0000256" key="6">
    <source>
        <dbReference type="ARBA" id="ARBA00038093"/>
    </source>
</evidence>
<evidence type="ECO:0000256" key="5">
    <source>
        <dbReference type="ARBA" id="ARBA00022842"/>
    </source>
</evidence>
<evidence type="ECO:0000256" key="3">
    <source>
        <dbReference type="ARBA" id="ARBA00022723"/>
    </source>
</evidence>
<organism evidence="8 9">
    <name type="scientific">Methanocalculus chunghsingensis</name>
    <dbReference type="NCBI Taxonomy" id="156457"/>
    <lineage>
        <taxon>Archaea</taxon>
        <taxon>Methanobacteriati</taxon>
        <taxon>Methanobacteriota</taxon>
        <taxon>Stenosarchaea group</taxon>
        <taxon>Methanomicrobia</taxon>
        <taxon>Methanomicrobiales</taxon>
        <taxon>Methanocalculaceae</taxon>
        <taxon>Methanocalculus</taxon>
    </lineage>
</organism>
<comment type="caution">
    <text evidence="8">The sequence shown here is derived from an EMBL/GenBank/DDBJ whole genome shotgun (WGS) entry which is preliminary data.</text>
</comment>
<dbReference type="Proteomes" id="UP000730161">
    <property type="component" value="Unassembled WGS sequence"/>
</dbReference>
<evidence type="ECO:0000256" key="4">
    <source>
        <dbReference type="ARBA" id="ARBA00022801"/>
    </source>
</evidence>
<keyword evidence="3" id="KW-0479">Metal-binding</keyword>
<dbReference type="Pfam" id="PF01850">
    <property type="entry name" value="PIN"/>
    <property type="match status" value="1"/>
</dbReference>
<dbReference type="GO" id="GO:0004518">
    <property type="term" value="F:nuclease activity"/>
    <property type="evidence" value="ECO:0007669"/>
    <property type="project" value="UniProtKB-KW"/>
</dbReference>
<evidence type="ECO:0000313" key="8">
    <source>
        <dbReference type="EMBL" id="MBR1368969.1"/>
    </source>
</evidence>
<dbReference type="AlphaFoldDB" id="A0A8J7W610"/>
<name>A0A8J7W610_9EURY</name>
<comment type="similarity">
    <text evidence="6">Belongs to the PINc/VapC protein family.</text>
</comment>
<comment type="cofactor">
    <cofactor evidence="1">
        <name>Mg(2+)</name>
        <dbReference type="ChEBI" id="CHEBI:18420"/>
    </cofactor>
</comment>
<dbReference type="PANTHER" id="PTHR33653">
    <property type="entry name" value="RIBONUCLEASE VAPC2"/>
    <property type="match status" value="1"/>
</dbReference>
<evidence type="ECO:0000259" key="7">
    <source>
        <dbReference type="Pfam" id="PF01850"/>
    </source>
</evidence>
<keyword evidence="2" id="KW-0540">Nuclease</keyword>
<dbReference type="InterPro" id="IPR002716">
    <property type="entry name" value="PIN_dom"/>
</dbReference>
<evidence type="ECO:0000256" key="2">
    <source>
        <dbReference type="ARBA" id="ARBA00022722"/>
    </source>
</evidence>
<evidence type="ECO:0000256" key="1">
    <source>
        <dbReference type="ARBA" id="ARBA00001946"/>
    </source>
</evidence>
<keyword evidence="5" id="KW-0460">Magnesium</keyword>
<gene>
    <name evidence="8" type="ORF">RJ53_05400</name>
</gene>
<dbReference type="GO" id="GO:0016787">
    <property type="term" value="F:hydrolase activity"/>
    <property type="evidence" value="ECO:0007669"/>
    <property type="project" value="UniProtKB-KW"/>
</dbReference>
<protein>
    <submittedName>
        <fullName evidence="8">Twitching motility protein PilT</fullName>
    </submittedName>
</protein>
<reference evidence="8" key="1">
    <citation type="submission" date="2014-12" db="EMBL/GenBank/DDBJ databases">
        <authorList>
            <person name="Huang H.-H."/>
            <person name="Chen S.-C."/>
            <person name="Lai M.-C."/>
        </authorList>
    </citation>
    <scope>NUCLEOTIDE SEQUENCE</scope>
    <source>
        <strain evidence="8">K1F9705b</strain>
    </source>
</reference>
<dbReference type="InterPro" id="IPR050556">
    <property type="entry name" value="Type_II_TA_system_RNase"/>
</dbReference>
<dbReference type="OrthoDB" id="114633at2157"/>
<sequence length="132" mass="15273">MLIDSNIIIYAMKPEHEELRLIIDKTAPYVSAVSYVEVLGYHKLKEDEKHCIRDFFRASLILPISQKVQDKAVFLRQQRRMTLGDALIAGTALVFDLKLVTRNIGDFQWIDDLTLINPFDESSNTWQSMDLD</sequence>
<dbReference type="PANTHER" id="PTHR33653:SF1">
    <property type="entry name" value="RIBONUCLEASE VAPC2"/>
    <property type="match status" value="1"/>
</dbReference>
<dbReference type="SUPFAM" id="SSF88723">
    <property type="entry name" value="PIN domain-like"/>
    <property type="match status" value="1"/>
</dbReference>